<keyword evidence="6" id="KW-0812">Transmembrane</keyword>
<evidence type="ECO:0000256" key="4">
    <source>
        <dbReference type="ARBA" id="ARBA00022676"/>
    </source>
</evidence>
<evidence type="ECO:0000259" key="11">
    <source>
        <dbReference type="Pfam" id="PF04572"/>
    </source>
</evidence>
<dbReference type="InterPro" id="IPR007577">
    <property type="entry name" value="GlycoTrfase_DXD_sugar-bd_CS"/>
</dbReference>
<keyword evidence="9" id="KW-0333">Golgi apparatus</keyword>
<accession>A0A8H7BND9</accession>
<dbReference type="GO" id="GO:0016758">
    <property type="term" value="F:hexosyltransferase activity"/>
    <property type="evidence" value="ECO:0007669"/>
    <property type="project" value="InterPro"/>
</dbReference>
<proteinExistence type="inferred from homology"/>
<comment type="similarity">
    <text evidence="2">Belongs to the glycosyltransferase 31 family.</text>
</comment>
<evidence type="ECO:0000256" key="8">
    <source>
        <dbReference type="ARBA" id="ARBA00022989"/>
    </source>
</evidence>
<keyword evidence="13" id="KW-1185">Reference proteome</keyword>
<evidence type="ECO:0000256" key="1">
    <source>
        <dbReference type="ARBA" id="ARBA00004323"/>
    </source>
</evidence>
<dbReference type="PANTHER" id="PTHR11214:SF3">
    <property type="entry name" value="BETA-1,3-GALACTOSYLTRANSFERASE 6"/>
    <property type="match status" value="1"/>
</dbReference>
<dbReference type="GO" id="GO:0000139">
    <property type="term" value="C:Golgi membrane"/>
    <property type="evidence" value="ECO:0007669"/>
    <property type="project" value="UniProtKB-SubCell"/>
</dbReference>
<comment type="caution">
    <text evidence="12">The sequence shown here is derived from an EMBL/GenBank/DDBJ whole genome shotgun (WGS) entry which is preliminary data.</text>
</comment>
<reference evidence="12" key="1">
    <citation type="submission" date="2020-01" db="EMBL/GenBank/DDBJ databases">
        <title>Genome Sequencing of Three Apophysomyces-Like Fungal Strains Confirms a Novel Fungal Genus in the Mucoromycota with divergent Burkholderia-like Endosymbiotic Bacteria.</title>
        <authorList>
            <person name="Stajich J.E."/>
            <person name="Macias A.M."/>
            <person name="Carter-House D."/>
            <person name="Lovett B."/>
            <person name="Kasson L.R."/>
            <person name="Berry K."/>
            <person name="Grigoriev I."/>
            <person name="Chang Y."/>
            <person name="Spatafora J."/>
            <person name="Kasson M.T."/>
        </authorList>
    </citation>
    <scope>NUCLEOTIDE SEQUENCE</scope>
    <source>
        <strain evidence="12">NRRL A-21654</strain>
    </source>
</reference>
<keyword evidence="5" id="KW-0808">Transferase</keyword>
<dbReference type="InterPro" id="IPR007652">
    <property type="entry name" value="A1-4-GlycosylTfrase_dom"/>
</dbReference>
<evidence type="ECO:0000313" key="13">
    <source>
        <dbReference type="Proteomes" id="UP000605846"/>
    </source>
</evidence>
<evidence type="ECO:0000256" key="5">
    <source>
        <dbReference type="ARBA" id="ARBA00022679"/>
    </source>
</evidence>
<dbReference type="Pfam" id="PF04488">
    <property type="entry name" value="Gly_transf_sug"/>
    <property type="match status" value="1"/>
</dbReference>
<dbReference type="Gene3D" id="3.90.550.20">
    <property type="match status" value="1"/>
</dbReference>
<evidence type="ECO:0000256" key="2">
    <source>
        <dbReference type="ARBA" id="ARBA00008661"/>
    </source>
</evidence>
<dbReference type="OrthoDB" id="2139606at2759"/>
<keyword evidence="10" id="KW-0472">Membrane</keyword>
<comment type="similarity">
    <text evidence="3">Belongs to the glycosyltransferase 32 family.</text>
</comment>
<dbReference type="SUPFAM" id="SSF53448">
    <property type="entry name" value="Nucleotide-diphospho-sugar transferases"/>
    <property type="match status" value="1"/>
</dbReference>
<dbReference type="EMBL" id="JABAYA010000042">
    <property type="protein sequence ID" value="KAF7728199.1"/>
    <property type="molecule type" value="Genomic_DNA"/>
</dbReference>
<keyword evidence="4" id="KW-0328">Glycosyltransferase</keyword>
<organism evidence="12 13">
    <name type="scientific">Apophysomyces ossiformis</name>
    <dbReference type="NCBI Taxonomy" id="679940"/>
    <lineage>
        <taxon>Eukaryota</taxon>
        <taxon>Fungi</taxon>
        <taxon>Fungi incertae sedis</taxon>
        <taxon>Mucoromycota</taxon>
        <taxon>Mucoromycotina</taxon>
        <taxon>Mucoromycetes</taxon>
        <taxon>Mucorales</taxon>
        <taxon>Mucorineae</taxon>
        <taxon>Mucoraceae</taxon>
        <taxon>Apophysomyces</taxon>
    </lineage>
</organism>
<protein>
    <recommendedName>
        <fullName evidence="11">Alpha 1,4-glycosyltransferase domain-containing protein</fullName>
    </recommendedName>
</protein>
<dbReference type="PANTHER" id="PTHR11214">
    <property type="entry name" value="BETA-1,3-N-ACETYLGLUCOSAMINYLTRANSFERASE"/>
    <property type="match status" value="1"/>
</dbReference>
<gene>
    <name evidence="12" type="ORF">EC973_006593</name>
</gene>
<evidence type="ECO:0000313" key="12">
    <source>
        <dbReference type="EMBL" id="KAF7728199.1"/>
    </source>
</evidence>
<dbReference type="GO" id="GO:0006493">
    <property type="term" value="P:protein O-linked glycosylation"/>
    <property type="evidence" value="ECO:0007669"/>
    <property type="project" value="TreeGrafter"/>
</dbReference>
<dbReference type="AlphaFoldDB" id="A0A8H7BND9"/>
<dbReference type="InterPro" id="IPR029044">
    <property type="entry name" value="Nucleotide-diphossugar_trans"/>
</dbReference>
<dbReference type="Proteomes" id="UP000605846">
    <property type="component" value="Unassembled WGS sequence"/>
</dbReference>
<dbReference type="InterPro" id="IPR002659">
    <property type="entry name" value="Glyco_trans_31"/>
</dbReference>
<comment type="subcellular location">
    <subcellularLocation>
        <location evidence="1">Golgi apparatus membrane</location>
        <topology evidence="1">Single-pass type II membrane protein</topology>
    </subcellularLocation>
</comment>
<dbReference type="Gene3D" id="3.90.550.50">
    <property type="match status" value="1"/>
</dbReference>
<name>A0A8H7BND9_9FUNG</name>
<evidence type="ECO:0000256" key="9">
    <source>
        <dbReference type="ARBA" id="ARBA00023034"/>
    </source>
</evidence>
<evidence type="ECO:0000256" key="6">
    <source>
        <dbReference type="ARBA" id="ARBA00022692"/>
    </source>
</evidence>
<evidence type="ECO:0000256" key="10">
    <source>
        <dbReference type="ARBA" id="ARBA00023136"/>
    </source>
</evidence>
<dbReference type="Pfam" id="PF04572">
    <property type="entry name" value="Gb3_synth"/>
    <property type="match status" value="1"/>
</dbReference>
<dbReference type="Pfam" id="PF01762">
    <property type="entry name" value="Galactosyl_T"/>
    <property type="match status" value="1"/>
</dbReference>
<keyword evidence="8" id="KW-1133">Transmembrane helix</keyword>
<sequence length="793" mass="90790">MDTSLTSRELSIAAPISVVVLILSSWSSQAFERRQILRDSSLKLLSSGSEKISITYRFIIGQAPTAQIQMTMGPQLVQESAGYHDILVVPASDAPEHKSHKLFEALQWSKDIKYDYVVKTDDDVFVRWDTLASEIASLGPKPYYWKGLTYRNMPTDSKHADKSMSSDYGLSILPPFTSGTLYTVSRDVADLIITSKVPRRFVAAEDHNLAVWLFGFDVQPIHDARIQDRDVCEEDQIAKRFQPSDVHHMKRMYANIVSGRSQCDGFDSSACAVCYPCHGKKNDWRSSNLACDTFRGITLREQSNVVKVPNMDVKDTLPTMKIGEGDDWIIKDVLSKRTSVYSDTDDWNLLYWVCWSSAPSTFTDRHWRALELVWIHEPRAVIFMISNTLPENFFEEYSQHGYKIHVVHFDKQNLLDWKWHFGSGTQDWIEDWERWDKGGYFNWHLTDYIRLFLLYNYGGTYMDMDALWIRVSPDPHLEFIGSDYATVESDLEWTLDDEGLYLPQGVMRFKRGWRFFREIAESAFSSYTYDPECFNCHGPKAITTYIRGHRQAVEANGFTILPREVLYPAGYQEVNKFFAPNPLAEQELKSKLIVSSWNIHLFGKMTNHLDIKFGSVIDLLFKRFDLDIPHRDIQTRSIISSTNTWMVPLQLVTPRTYIYRAYTASIPKEHEKPWNDTSLGKFQGLDVIYVRGGPSICNLVKVEAKVSRGTIKLDGSEEGNTSAGFELKNASKKDVNALLNTLVYLPSPLLAANGGHDQLTINVEYDNGEKSKSEKSSAQVDIFVIETEEEDEN</sequence>
<keyword evidence="7" id="KW-0735">Signal-anchor</keyword>
<feature type="domain" description="Alpha 1,4-glycosyltransferase" evidence="11">
    <location>
        <begin position="527"/>
        <end position="615"/>
    </location>
</feature>
<evidence type="ECO:0000256" key="3">
    <source>
        <dbReference type="ARBA" id="ARBA00009003"/>
    </source>
</evidence>
<evidence type="ECO:0000256" key="7">
    <source>
        <dbReference type="ARBA" id="ARBA00022968"/>
    </source>
</evidence>